<keyword evidence="1" id="KW-0645">Protease</keyword>
<keyword evidence="5" id="KW-0064">Aspartyl protease</keyword>
<dbReference type="GO" id="GO:0004519">
    <property type="term" value="F:endonuclease activity"/>
    <property type="evidence" value="ECO:0007669"/>
    <property type="project" value="UniProtKB-KW"/>
</dbReference>
<feature type="domain" description="Reverse transcriptase RNase H-like" evidence="9">
    <location>
        <begin position="147"/>
        <end position="213"/>
    </location>
</feature>
<dbReference type="SUPFAM" id="SSF56672">
    <property type="entry name" value="DNA/RNA polymerases"/>
    <property type="match status" value="1"/>
</dbReference>
<comment type="caution">
    <text evidence="10">The sequence shown here is derived from an EMBL/GenBank/DDBJ whole genome shotgun (WGS) entry which is preliminary data.</text>
</comment>
<keyword evidence="2" id="KW-0808">Transferase</keyword>
<evidence type="ECO:0000256" key="1">
    <source>
        <dbReference type="ARBA" id="ARBA00022670"/>
    </source>
</evidence>
<dbReference type="InterPro" id="IPR051320">
    <property type="entry name" value="Viral_Replic_Matur_Polypro"/>
</dbReference>
<gene>
    <name evidence="10" type="ORF">JKP88DRAFT_277877</name>
</gene>
<dbReference type="Pfam" id="PF17917">
    <property type="entry name" value="RT_RNaseH"/>
    <property type="match status" value="1"/>
</dbReference>
<name>A0A835Z472_9STRA</name>
<organism evidence="10 11">
    <name type="scientific">Tribonema minus</name>
    <dbReference type="NCBI Taxonomy" id="303371"/>
    <lineage>
        <taxon>Eukaryota</taxon>
        <taxon>Sar</taxon>
        <taxon>Stramenopiles</taxon>
        <taxon>Ochrophyta</taxon>
        <taxon>PX clade</taxon>
        <taxon>Xanthophyceae</taxon>
        <taxon>Tribonematales</taxon>
        <taxon>Tribonemataceae</taxon>
        <taxon>Tribonema</taxon>
    </lineage>
</organism>
<dbReference type="GO" id="GO:0006508">
    <property type="term" value="P:proteolysis"/>
    <property type="evidence" value="ECO:0007669"/>
    <property type="project" value="UniProtKB-KW"/>
</dbReference>
<dbReference type="GO" id="GO:0004190">
    <property type="term" value="F:aspartic-type endopeptidase activity"/>
    <property type="evidence" value="ECO:0007669"/>
    <property type="project" value="UniProtKB-KW"/>
</dbReference>
<dbReference type="PANTHER" id="PTHR33064:SF37">
    <property type="entry name" value="RIBONUCLEASE H"/>
    <property type="match status" value="1"/>
</dbReference>
<dbReference type="AlphaFoldDB" id="A0A835Z472"/>
<sequence length="461" mass="51211">MNSIPVTLKEGSSLGEIVPLMLDAIVSEPVSSIVEALELCAKYGSEQPDMSSQDDSEVVMQAALPKADKARRWSQKEAEFIRKHVRDLHGKAQIGPSTSPWACNAVLVVQKGKMRFCIDYRKLNKDDAAEDRRESKPAVAVTKALHEGQRLREVVIGYYSHVNSAVEAMLAAAELECMALVHALNLFSPFVWGIPISAVTDAKALKWLLTSNNEVIADLEKGEMPEDDDLASALLVTGDQYMIDDSGRETADKLLEVTLEVGALEEIYTDNGHEFINKVAAKIFPIETEVAREVDPLEPLEGMGQPRYQWGTIRGFQNQKWRVRYDFGKSYEGATIRVMFSTGWSQGKLSATPDDVRAGRYMVQIEGEQAPREIRLRNQQYCGKKWAPKAFDPYGKASLFDKHKYSNKTTLVGGYDEALTSMSVADANETDIKAQLTSRALCTSPTSQWRDITAVSNTFLS</sequence>
<keyword evidence="3" id="KW-0548">Nucleotidyltransferase</keyword>
<proteinExistence type="predicted"/>
<evidence type="ECO:0000313" key="10">
    <source>
        <dbReference type="EMBL" id="KAG5182794.1"/>
    </source>
</evidence>
<dbReference type="InterPro" id="IPR043502">
    <property type="entry name" value="DNA/RNA_pol_sf"/>
</dbReference>
<dbReference type="EMBL" id="JAFCMP010000224">
    <property type="protein sequence ID" value="KAG5182794.1"/>
    <property type="molecule type" value="Genomic_DNA"/>
</dbReference>
<evidence type="ECO:0000256" key="7">
    <source>
        <dbReference type="ARBA" id="ARBA00022801"/>
    </source>
</evidence>
<dbReference type="GO" id="GO:0003964">
    <property type="term" value="F:RNA-directed DNA polymerase activity"/>
    <property type="evidence" value="ECO:0007669"/>
    <property type="project" value="UniProtKB-KW"/>
</dbReference>
<evidence type="ECO:0000313" key="11">
    <source>
        <dbReference type="Proteomes" id="UP000664859"/>
    </source>
</evidence>
<keyword evidence="6" id="KW-0255">Endonuclease</keyword>
<evidence type="ECO:0000256" key="3">
    <source>
        <dbReference type="ARBA" id="ARBA00022695"/>
    </source>
</evidence>
<evidence type="ECO:0000256" key="8">
    <source>
        <dbReference type="ARBA" id="ARBA00022918"/>
    </source>
</evidence>
<keyword evidence="8" id="KW-0695">RNA-directed DNA polymerase</keyword>
<evidence type="ECO:0000256" key="5">
    <source>
        <dbReference type="ARBA" id="ARBA00022750"/>
    </source>
</evidence>
<dbReference type="PANTHER" id="PTHR33064">
    <property type="entry name" value="POL PROTEIN"/>
    <property type="match status" value="1"/>
</dbReference>
<keyword evidence="11" id="KW-1185">Reference proteome</keyword>
<dbReference type="Proteomes" id="UP000664859">
    <property type="component" value="Unassembled WGS sequence"/>
</dbReference>
<accession>A0A835Z472</accession>
<evidence type="ECO:0000256" key="2">
    <source>
        <dbReference type="ARBA" id="ARBA00022679"/>
    </source>
</evidence>
<evidence type="ECO:0000256" key="4">
    <source>
        <dbReference type="ARBA" id="ARBA00022722"/>
    </source>
</evidence>
<keyword evidence="4" id="KW-0540">Nuclease</keyword>
<dbReference type="Gene3D" id="3.10.10.10">
    <property type="entry name" value="HIV Type 1 Reverse Transcriptase, subunit A, domain 1"/>
    <property type="match status" value="1"/>
</dbReference>
<reference evidence="10" key="1">
    <citation type="submission" date="2021-02" db="EMBL/GenBank/DDBJ databases">
        <title>First Annotated Genome of the Yellow-green Alga Tribonema minus.</title>
        <authorList>
            <person name="Mahan K.M."/>
        </authorList>
    </citation>
    <scope>NUCLEOTIDE SEQUENCE</scope>
    <source>
        <strain evidence="10">UTEX B ZZ1240</strain>
    </source>
</reference>
<evidence type="ECO:0000259" key="9">
    <source>
        <dbReference type="Pfam" id="PF17917"/>
    </source>
</evidence>
<dbReference type="InterPro" id="IPR041373">
    <property type="entry name" value="RT_RNaseH"/>
</dbReference>
<evidence type="ECO:0000256" key="6">
    <source>
        <dbReference type="ARBA" id="ARBA00022759"/>
    </source>
</evidence>
<keyword evidence="7" id="KW-0378">Hydrolase</keyword>
<dbReference type="OrthoDB" id="775972at2759"/>
<protein>
    <recommendedName>
        <fullName evidence="9">Reverse transcriptase RNase H-like domain-containing protein</fullName>
    </recommendedName>
</protein>